<dbReference type="AlphaFoldDB" id="A0A1H8HXY1"/>
<sequence>MTQTLPRPTSRARSTIPELQERAEKPRRERRRRVLRGAARGAVAAMAMSGMRQLTTALGLVAQVPPELVLKKTAPRTFRRVPVERGPALVETVHWAYGAAGGAVFALLPRAIRTRAWAGPLYGTLFWAGFETVLAPALDLPRHRNTTLERATLLVDHLLYGTVVGAALWPERDRR</sequence>
<feature type="compositionally biased region" description="Polar residues" evidence="1">
    <location>
        <begin position="1"/>
        <end position="13"/>
    </location>
</feature>
<evidence type="ECO:0000313" key="2">
    <source>
        <dbReference type="EMBL" id="SEN60558.1"/>
    </source>
</evidence>
<protein>
    <submittedName>
        <fullName evidence="2">Uncharacterized protein</fullName>
    </submittedName>
</protein>
<evidence type="ECO:0000256" key="1">
    <source>
        <dbReference type="SAM" id="MobiDB-lite"/>
    </source>
</evidence>
<dbReference type="EMBL" id="FOBF01000030">
    <property type="protein sequence ID" value="SEN60558.1"/>
    <property type="molecule type" value="Genomic_DNA"/>
</dbReference>
<name>A0A1H8HXY1_9ACTN</name>
<dbReference type="Proteomes" id="UP000198953">
    <property type="component" value="Unassembled WGS sequence"/>
</dbReference>
<feature type="region of interest" description="Disordered" evidence="1">
    <location>
        <begin position="1"/>
        <end position="32"/>
    </location>
</feature>
<dbReference type="InterPro" id="IPR006311">
    <property type="entry name" value="TAT_signal"/>
</dbReference>
<organism evidence="2 3">
    <name type="scientific">Nonomuraea pusilla</name>
    <dbReference type="NCBI Taxonomy" id="46177"/>
    <lineage>
        <taxon>Bacteria</taxon>
        <taxon>Bacillati</taxon>
        <taxon>Actinomycetota</taxon>
        <taxon>Actinomycetes</taxon>
        <taxon>Streptosporangiales</taxon>
        <taxon>Streptosporangiaceae</taxon>
        <taxon>Nonomuraea</taxon>
    </lineage>
</organism>
<accession>A0A1H8HXY1</accession>
<dbReference type="PROSITE" id="PS51318">
    <property type="entry name" value="TAT"/>
    <property type="match status" value="1"/>
</dbReference>
<proteinExistence type="predicted"/>
<keyword evidence="3" id="KW-1185">Reference proteome</keyword>
<evidence type="ECO:0000313" key="3">
    <source>
        <dbReference type="Proteomes" id="UP000198953"/>
    </source>
</evidence>
<gene>
    <name evidence="2" type="ORF">SAMN05660976_07919</name>
</gene>
<dbReference type="STRING" id="46177.SAMN05660976_07919"/>
<dbReference type="RefSeq" id="WP_256257555.1">
    <property type="nucleotide sequence ID" value="NZ_FOBF01000030.1"/>
</dbReference>
<reference evidence="2 3" key="1">
    <citation type="submission" date="2016-10" db="EMBL/GenBank/DDBJ databases">
        <authorList>
            <person name="de Groot N.N."/>
        </authorList>
    </citation>
    <scope>NUCLEOTIDE SEQUENCE [LARGE SCALE GENOMIC DNA]</scope>
    <source>
        <strain evidence="2 3">DSM 43357</strain>
    </source>
</reference>